<keyword evidence="3" id="KW-1185">Reference proteome</keyword>
<reference evidence="2 3" key="1">
    <citation type="submission" date="2023-07" db="EMBL/GenBank/DDBJ databases">
        <title>Sorghum-associated microbial communities from plants grown in Nebraska, USA.</title>
        <authorList>
            <person name="Schachtman D."/>
        </authorList>
    </citation>
    <scope>NUCLEOTIDE SEQUENCE [LARGE SCALE GENOMIC DNA]</scope>
    <source>
        <strain evidence="2 3">BE314</strain>
    </source>
</reference>
<organism evidence="2 3">
    <name type="scientific">Roseateles saccharophilus</name>
    <name type="common">Pseudomonas saccharophila</name>
    <dbReference type="NCBI Taxonomy" id="304"/>
    <lineage>
        <taxon>Bacteria</taxon>
        <taxon>Pseudomonadati</taxon>
        <taxon>Pseudomonadota</taxon>
        <taxon>Betaproteobacteria</taxon>
        <taxon>Burkholderiales</taxon>
        <taxon>Sphaerotilaceae</taxon>
        <taxon>Roseateles</taxon>
    </lineage>
</organism>
<name>A0ABU1YLG9_ROSSA</name>
<sequence>MTLPGRVSRRSLLLVSLAGVGSARAGEPTLHVLVDGSLEMPQARFKDGRPVDGLQYLLAVELGQRLGRAVRFRLVPRRRIAQLLDQGQEADLICNYIPGWLPGPLQWSRPYLDDADMLVSATRRPAPAQLQDVAGQRIGTVSGFLYPETETALGSGFVRDDAPNLITNLRKLASGRIDHAIVGRVTFEYLQRRGELPLELHPPLVIARLRTACALSPRSTLPLPQLDAALAAMQADGSLARIVERFR</sequence>
<gene>
    <name evidence="2" type="ORF">J2X20_002324</name>
</gene>
<evidence type="ECO:0000313" key="2">
    <source>
        <dbReference type="EMBL" id="MDR7269695.1"/>
    </source>
</evidence>
<dbReference type="Proteomes" id="UP001180453">
    <property type="component" value="Unassembled WGS sequence"/>
</dbReference>
<proteinExistence type="predicted"/>
<dbReference type="PANTHER" id="PTHR35936:SF6">
    <property type="entry name" value="AMINO ACID ABC TRANSPORTER SUBSTRATE-BINDING PAAT FAMILY PROTEIN"/>
    <property type="match status" value="1"/>
</dbReference>
<protein>
    <submittedName>
        <fullName evidence="2">ABC-type amino acid transport substrate-binding protein</fullName>
    </submittedName>
</protein>
<dbReference type="PANTHER" id="PTHR35936">
    <property type="entry name" value="MEMBRANE-BOUND LYTIC MUREIN TRANSGLYCOSYLASE F"/>
    <property type="match status" value="1"/>
</dbReference>
<dbReference type="RefSeq" id="WP_310264701.1">
    <property type="nucleotide sequence ID" value="NZ_JAVDXU010000001.1"/>
</dbReference>
<dbReference type="EMBL" id="JAVDXU010000001">
    <property type="protein sequence ID" value="MDR7269695.1"/>
    <property type="molecule type" value="Genomic_DNA"/>
</dbReference>
<dbReference type="SUPFAM" id="SSF53850">
    <property type="entry name" value="Periplasmic binding protein-like II"/>
    <property type="match status" value="1"/>
</dbReference>
<comment type="caution">
    <text evidence="2">The sequence shown here is derived from an EMBL/GenBank/DDBJ whole genome shotgun (WGS) entry which is preliminary data.</text>
</comment>
<feature type="chain" id="PRO_5047415025" evidence="1">
    <location>
        <begin position="26"/>
        <end position="247"/>
    </location>
</feature>
<keyword evidence="1" id="KW-0732">Signal</keyword>
<dbReference type="Gene3D" id="3.40.190.10">
    <property type="entry name" value="Periplasmic binding protein-like II"/>
    <property type="match status" value="2"/>
</dbReference>
<evidence type="ECO:0000313" key="3">
    <source>
        <dbReference type="Proteomes" id="UP001180453"/>
    </source>
</evidence>
<accession>A0ABU1YLG9</accession>
<evidence type="ECO:0000256" key="1">
    <source>
        <dbReference type="SAM" id="SignalP"/>
    </source>
</evidence>
<feature type="signal peptide" evidence="1">
    <location>
        <begin position="1"/>
        <end position="25"/>
    </location>
</feature>